<dbReference type="InterPro" id="IPR036386">
    <property type="entry name" value="HscB_C_sf"/>
</dbReference>
<comment type="similarity">
    <text evidence="3">Belongs to the TorD/DmsD family. TorD subfamily.</text>
</comment>
<keyword evidence="2 3" id="KW-0143">Chaperone</keyword>
<dbReference type="SUPFAM" id="SSF89155">
    <property type="entry name" value="TorD-like"/>
    <property type="match status" value="1"/>
</dbReference>
<keyword evidence="1 3" id="KW-0963">Cytoplasm</keyword>
<organism evidence="4 5">
    <name type="scientific">Shewanella decolorationis S12</name>
    <dbReference type="NCBI Taxonomy" id="1353536"/>
    <lineage>
        <taxon>Bacteria</taxon>
        <taxon>Pseudomonadati</taxon>
        <taxon>Pseudomonadota</taxon>
        <taxon>Gammaproteobacteria</taxon>
        <taxon>Alteromonadales</taxon>
        <taxon>Shewanellaceae</taxon>
        <taxon>Shewanella</taxon>
    </lineage>
</organism>
<dbReference type="PANTHER" id="PTHR34227">
    <property type="entry name" value="CHAPERONE PROTEIN YCDY"/>
    <property type="match status" value="1"/>
</dbReference>
<comment type="function">
    <text evidence="3">Involved in the biogenesis of TorA. Acts on TorA before the insertion of the molybdenum cofactor and, as a result, probably favors a conformation of the apoenzyme that is competent for acquiring the cofactor.</text>
</comment>
<dbReference type="Gene3D" id="1.20.1280.20">
    <property type="entry name" value="HscB, C-terminal domain"/>
    <property type="match status" value="1"/>
</dbReference>
<dbReference type="InterPro" id="IPR050289">
    <property type="entry name" value="TorD/DmsD_chaperones"/>
</dbReference>
<dbReference type="InterPro" id="IPR036411">
    <property type="entry name" value="TorD-like_sf"/>
</dbReference>
<comment type="caution">
    <text evidence="4">The sequence shown here is derived from an EMBL/GenBank/DDBJ whole genome shotgun (WGS) entry which is preliminary data.</text>
</comment>
<evidence type="ECO:0000313" key="4">
    <source>
        <dbReference type="EMBL" id="ESE41712.1"/>
    </source>
</evidence>
<evidence type="ECO:0000256" key="1">
    <source>
        <dbReference type="ARBA" id="ARBA00022490"/>
    </source>
</evidence>
<keyword evidence="5" id="KW-1185">Reference proteome</keyword>
<protein>
    <recommendedName>
        <fullName evidence="3">Chaperone protein TorD</fullName>
    </recommendedName>
</protein>
<dbReference type="NCBIfam" id="NF003442">
    <property type="entry name" value="PRK04976.1"/>
    <property type="match status" value="1"/>
</dbReference>
<dbReference type="Proteomes" id="UP000017548">
    <property type="component" value="Unassembled WGS sequence"/>
</dbReference>
<comment type="subcellular location">
    <subcellularLocation>
        <location evidence="3">Cytoplasm</location>
    </subcellularLocation>
</comment>
<dbReference type="EMBL" id="AXZL01000060">
    <property type="protein sequence ID" value="ESE41712.1"/>
    <property type="molecule type" value="Genomic_DNA"/>
</dbReference>
<dbReference type="InterPro" id="IPR023069">
    <property type="entry name" value="Chaperone_TorD"/>
</dbReference>
<dbReference type="HAMAP" id="MF_01150">
    <property type="entry name" value="TorD"/>
    <property type="match status" value="1"/>
</dbReference>
<dbReference type="Gene3D" id="1.20.120.1820">
    <property type="match status" value="1"/>
</dbReference>
<evidence type="ECO:0000313" key="5">
    <source>
        <dbReference type="Proteomes" id="UP000017548"/>
    </source>
</evidence>
<dbReference type="PANTHER" id="PTHR34227:SF11">
    <property type="entry name" value="CHAPERONE PROTEIN TORD"/>
    <property type="match status" value="1"/>
</dbReference>
<evidence type="ECO:0000256" key="2">
    <source>
        <dbReference type="ARBA" id="ARBA00023186"/>
    </source>
</evidence>
<sequence length="220" mass="24655">MHATVNLEEHAMSNVDINHARALVYQLLSSLFAREIDEQRLKQLTSDQAQQFWTQLGYAPELSAPVASIQKVLNGLTSDEALLELAADYCGLFLVGTKHSASPYASLYLSREEEPLLFGQQHQQMSEFLHQSKLQVQSHFPEPADHLAVILAYMGHLTCHSEDAAQLNFLNACIDSWLAKFVAKVVECDSKHSNGFYSALATLTLAWVQQDKQQLEQAMH</sequence>
<gene>
    <name evidence="3 4" type="primary">torD</name>
    <name evidence="4" type="ORF">SHD_1574</name>
</gene>
<dbReference type="Pfam" id="PF02613">
    <property type="entry name" value="Nitrate_red_del"/>
    <property type="match status" value="1"/>
</dbReference>
<name>A0ABN0PNM2_9GAMM</name>
<dbReference type="InterPro" id="IPR020945">
    <property type="entry name" value="DMSO/NO3_reduct_chaperone"/>
</dbReference>
<accession>A0ABN0PNM2</accession>
<evidence type="ECO:0000256" key="3">
    <source>
        <dbReference type="HAMAP-Rule" id="MF_01150"/>
    </source>
</evidence>
<reference evidence="4 5" key="1">
    <citation type="journal article" date="2013" name="Genome Announc.">
        <title>Draft Genome Sequence of Shewanella decolorationis S12, a Dye-Degrading Bacterium Isolated from a Wastewater Treatment Plant.</title>
        <authorList>
            <person name="Xu M."/>
            <person name="Fang Y."/>
            <person name="Liu J."/>
            <person name="Chen X."/>
            <person name="Sun G."/>
            <person name="Guo J."/>
            <person name="Hua Z."/>
            <person name="Tu Q."/>
            <person name="Wu L."/>
            <person name="Zhou J."/>
            <person name="Liu X."/>
        </authorList>
    </citation>
    <scope>NUCLEOTIDE SEQUENCE [LARGE SCALE GENOMIC DNA]</scope>
    <source>
        <strain evidence="4 5">S12</strain>
    </source>
</reference>
<proteinExistence type="inferred from homology"/>